<dbReference type="SUPFAM" id="SSF48008">
    <property type="entry name" value="GntR ligand-binding domain-like"/>
    <property type="match status" value="1"/>
</dbReference>
<name>A0ABM8TT49_9BURK</name>
<dbReference type="SMART" id="SM00345">
    <property type="entry name" value="HTH_GNTR"/>
    <property type="match status" value="1"/>
</dbReference>
<evidence type="ECO:0000313" key="5">
    <source>
        <dbReference type="EMBL" id="CAG2159578.1"/>
    </source>
</evidence>
<dbReference type="Pfam" id="PF00392">
    <property type="entry name" value="GntR"/>
    <property type="match status" value="1"/>
</dbReference>
<dbReference type="InterPro" id="IPR000524">
    <property type="entry name" value="Tscrpt_reg_HTH_GntR"/>
</dbReference>
<keyword evidence="3" id="KW-0804">Transcription</keyword>
<dbReference type="InterPro" id="IPR036390">
    <property type="entry name" value="WH_DNA-bd_sf"/>
</dbReference>
<dbReference type="PANTHER" id="PTHR43537">
    <property type="entry name" value="TRANSCRIPTIONAL REGULATOR, GNTR FAMILY"/>
    <property type="match status" value="1"/>
</dbReference>
<dbReference type="PANTHER" id="PTHR43537:SF49">
    <property type="entry name" value="TRANSCRIPTIONAL REGULATORY PROTEIN"/>
    <property type="match status" value="1"/>
</dbReference>
<dbReference type="PROSITE" id="PS50949">
    <property type="entry name" value="HTH_GNTR"/>
    <property type="match status" value="1"/>
</dbReference>
<dbReference type="InterPro" id="IPR011711">
    <property type="entry name" value="GntR_C"/>
</dbReference>
<keyword evidence="2" id="KW-0238">DNA-binding</keyword>
<protein>
    <recommendedName>
        <fullName evidence="4">HTH gntR-type domain-containing protein</fullName>
    </recommendedName>
</protein>
<evidence type="ECO:0000256" key="3">
    <source>
        <dbReference type="ARBA" id="ARBA00023163"/>
    </source>
</evidence>
<sequence length="222" mass="24889">MTTIAAQISQQLAEEIISGTLPPGTKLEEPALAERFEVSRTPVREALRLLDARGLIELVPRRGGVVVNTSPEQLADMLEALCELESLCCRIATQRMSAMQRRQLELLHEEAIAAAEKHDTDAYLELNRRFHQLICQGTQNATLVASVESLRERLAPFRAAQSGVERRLEVSHREHEKIVEAVLGGQPEQAYLAMRSHTTRLTLHVMERIEAQRTARGGKTQR</sequence>
<keyword evidence="1" id="KW-0805">Transcription regulation</keyword>
<organism evidence="5 6">
    <name type="scientific">Cupriavidus numazuensis</name>
    <dbReference type="NCBI Taxonomy" id="221992"/>
    <lineage>
        <taxon>Bacteria</taxon>
        <taxon>Pseudomonadati</taxon>
        <taxon>Pseudomonadota</taxon>
        <taxon>Betaproteobacteria</taxon>
        <taxon>Burkholderiales</taxon>
        <taxon>Burkholderiaceae</taxon>
        <taxon>Cupriavidus</taxon>
    </lineage>
</organism>
<reference evidence="5 6" key="1">
    <citation type="submission" date="2021-03" db="EMBL/GenBank/DDBJ databases">
        <authorList>
            <person name="Peeters C."/>
        </authorList>
    </citation>
    <scope>NUCLEOTIDE SEQUENCE [LARGE SCALE GENOMIC DNA]</scope>
    <source>
        <strain evidence="5 6">LMG 26411</strain>
    </source>
</reference>
<gene>
    <name evidence="5" type="ORF">LMG26411_06816</name>
</gene>
<evidence type="ECO:0000259" key="4">
    <source>
        <dbReference type="PROSITE" id="PS50949"/>
    </source>
</evidence>
<dbReference type="InterPro" id="IPR008920">
    <property type="entry name" value="TF_FadR/GntR_C"/>
</dbReference>
<dbReference type="Proteomes" id="UP000672657">
    <property type="component" value="Unassembled WGS sequence"/>
</dbReference>
<dbReference type="Gene3D" id="1.10.10.10">
    <property type="entry name" value="Winged helix-like DNA-binding domain superfamily/Winged helix DNA-binding domain"/>
    <property type="match status" value="1"/>
</dbReference>
<evidence type="ECO:0000313" key="6">
    <source>
        <dbReference type="Proteomes" id="UP000672657"/>
    </source>
</evidence>
<dbReference type="RefSeq" id="WP_211957605.1">
    <property type="nucleotide sequence ID" value="NZ_CAJPVI010000061.1"/>
</dbReference>
<keyword evidence="6" id="KW-1185">Reference proteome</keyword>
<dbReference type="EMBL" id="CAJPVI010000061">
    <property type="protein sequence ID" value="CAG2159578.1"/>
    <property type="molecule type" value="Genomic_DNA"/>
</dbReference>
<dbReference type="InterPro" id="IPR036388">
    <property type="entry name" value="WH-like_DNA-bd_sf"/>
</dbReference>
<feature type="domain" description="HTH gntR-type" evidence="4">
    <location>
        <begin position="2"/>
        <end position="69"/>
    </location>
</feature>
<dbReference type="CDD" id="cd07377">
    <property type="entry name" value="WHTH_GntR"/>
    <property type="match status" value="1"/>
</dbReference>
<evidence type="ECO:0000256" key="1">
    <source>
        <dbReference type="ARBA" id="ARBA00023015"/>
    </source>
</evidence>
<dbReference type="Gene3D" id="1.20.120.530">
    <property type="entry name" value="GntR ligand-binding domain-like"/>
    <property type="match status" value="1"/>
</dbReference>
<comment type="caution">
    <text evidence="5">The sequence shown here is derived from an EMBL/GenBank/DDBJ whole genome shotgun (WGS) entry which is preliminary data.</text>
</comment>
<accession>A0ABM8TT49</accession>
<dbReference type="SUPFAM" id="SSF46785">
    <property type="entry name" value="Winged helix' DNA-binding domain"/>
    <property type="match status" value="1"/>
</dbReference>
<dbReference type="Pfam" id="PF07729">
    <property type="entry name" value="FCD"/>
    <property type="match status" value="1"/>
</dbReference>
<dbReference type="SMART" id="SM00895">
    <property type="entry name" value="FCD"/>
    <property type="match status" value="1"/>
</dbReference>
<evidence type="ECO:0000256" key="2">
    <source>
        <dbReference type="ARBA" id="ARBA00023125"/>
    </source>
</evidence>
<proteinExistence type="predicted"/>
<dbReference type="PRINTS" id="PR00035">
    <property type="entry name" value="HTHGNTR"/>
</dbReference>